<name>A0AC61RAJ4_9FIRM</name>
<dbReference type="Proteomes" id="UP000308836">
    <property type="component" value="Unassembled WGS sequence"/>
</dbReference>
<gene>
    <name evidence="1" type="primary">dusB</name>
    <name evidence="1" type="ORF">E5336_00595</name>
</gene>
<sequence length="322" mass="35651">MLKIGSVEIAEPVITAPLAGVSNLAFRKIARQFGAGLMCNEMVSDKALYYDSDKTLKMCQSEPGDHPVSFQLFGHDEDTLVYAARFLDQQTDCDIIDFNMGCPVTKVIKAKAGSYLMKDVEYAKKIVKAIVDAVNKPVTVKMRIGYDCEHINCVEMAKAMEEAGAAAICVHGRTKTQMYDGKADWTWIKKVKDAVSIPVIGNGDVKTVEDFYAMREQTGCDAVMIGRGIIGNPFLIRDIVDSLHGQTHEVTIEDRIGVCLAHARDLCAMKGELAGIREMRGIASWYLKGLPNSHGTKDAFSRMETLADLEKILEDFRKTQRN</sequence>
<keyword evidence="2" id="KW-1185">Reference proteome</keyword>
<comment type="caution">
    <text evidence="1">The sequence shown here is derived from an EMBL/GenBank/DDBJ whole genome shotgun (WGS) entry which is preliminary data.</text>
</comment>
<protein>
    <submittedName>
        <fullName evidence="1">tRNA dihydrouridine synthase DusB</fullName>
    </submittedName>
</protein>
<evidence type="ECO:0000313" key="1">
    <source>
        <dbReference type="EMBL" id="TGY67308.1"/>
    </source>
</evidence>
<proteinExistence type="predicted"/>
<dbReference type="EMBL" id="SRYG01000001">
    <property type="protein sequence ID" value="TGY67308.1"/>
    <property type="molecule type" value="Genomic_DNA"/>
</dbReference>
<accession>A0AC61RAJ4</accession>
<organism evidence="1 2">
    <name type="scientific">Dubosiella muris</name>
    <dbReference type="NCBI Taxonomy" id="3038133"/>
    <lineage>
        <taxon>Bacteria</taxon>
        <taxon>Bacillati</taxon>
        <taxon>Bacillota</taxon>
        <taxon>Erysipelotrichia</taxon>
        <taxon>Erysipelotrichales</taxon>
        <taxon>Erysipelotrichaceae</taxon>
        <taxon>Dubosiella</taxon>
    </lineage>
</organism>
<evidence type="ECO:0000313" key="2">
    <source>
        <dbReference type="Proteomes" id="UP000308836"/>
    </source>
</evidence>
<reference evidence="1" key="1">
    <citation type="submission" date="2019-04" db="EMBL/GenBank/DDBJ databases">
        <title>Microbes associate with the intestines of laboratory mice.</title>
        <authorList>
            <person name="Navarre W."/>
            <person name="Wong E."/>
            <person name="Huang K."/>
            <person name="Tropini C."/>
            <person name="Ng K."/>
            <person name="Yu B."/>
        </authorList>
    </citation>
    <scope>NUCLEOTIDE SEQUENCE</scope>
    <source>
        <strain evidence="1">NM09_H32</strain>
    </source>
</reference>